<dbReference type="GO" id="GO:0005524">
    <property type="term" value="F:ATP binding"/>
    <property type="evidence" value="ECO:0007669"/>
    <property type="project" value="InterPro"/>
</dbReference>
<dbReference type="AlphaFoldDB" id="A0A3R7Y2Z2"/>
<keyword evidence="1" id="KW-0812">Transmembrane</keyword>
<proteinExistence type="predicted"/>
<keyword evidence="1" id="KW-1133">Transmembrane helix</keyword>
<evidence type="ECO:0000259" key="2">
    <source>
        <dbReference type="PROSITE" id="PS50011"/>
    </source>
</evidence>
<dbReference type="PROSITE" id="PS00108">
    <property type="entry name" value="PROTEIN_KINASE_ST"/>
    <property type="match status" value="1"/>
</dbReference>
<dbReference type="VEuPathDB" id="FungiDB:H257_11688"/>
<evidence type="ECO:0000313" key="4">
    <source>
        <dbReference type="Proteomes" id="UP000284702"/>
    </source>
</evidence>
<evidence type="ECO:0000256" key="1">
    <source>
        <dbReference type="SAM" id="Phobius"/>
    </source>
</evidence>
<dbReference type="PANTHER" id="PTHR44329">
    <property type="entry name" value="SERINE/THREONINE-PROTEIN KINASE TNNI3K-RELATED"/>
    <property type="match status" value="1"/>
</dbReference>
<comment type="caution">
    <text evidence="3">The sequence shown here is derived from an EMBL/GenBank/DDBJ whole genome shotgun (WGS) entry which is preliminary data.</text>
</comment>
<dbReference type="InterPro" id="IPR008271">
    <property type="entry name" value="Ser/Thr_kinase_AS"/>
</dbReference>
<dbReference type="Proteomes" id="UP000284702">
    <property type="component" value="Unassembled WGS sequence"/>
</dbReference>
<dbReference type="InterPro" id="IPR011009">
    <property type="entry name" value="Kinase-like_dom_sf"/>
</dbReference>
<name>A0A3R7Y2Z2_APHAT</name>
<keyword evidence="1" id="KW-0472">Membrane</keyword>
<dbReference type="InterPro" id="IPR000719">
    <property type="entry name" value="Prot_kinase_dom"/>
</dbReference>
<accession>A0A3R7Y2Z2</accession>
<dbReference type="Gene3D" id="3.30.200.20">
    <property type="entry name" value="Phosphorylase Kinase, domain 1"/>
    <property type="match status" value="1"/>
</dbReference>
<reference evidence="3" key="1">
    <citation type="submission" date="2018-07" db="EMBL/GenBank/DDBJ databases">
        <title>Annotation of Aphanomyces astaci genome assembly.</title>
        <authorList>
            <person name="Studholme D.J."/>
        </authorList>
    </citation>
    <scope>NUCLEOTIDE SEQUENCE [LARGE SCALE GENOMIC DNA]</scope>
    <source>
        <strain evidence="3">Pc</strain>
    </source>
</reference>
<sequence>MSRTAPTFSLIIFAIPQELVSYSRRNVFKDLVTSVDTPSPYWNFGTAALTTFLVDESSFRALDALPTTFRVGSIDVSGSCRLPNVPRFVKKYTICDIRGTCPRPEGTHLDMLDPSTSDDAIGSGRPSAHPNFGLIVALALGGGFVLGTAAWVVYTRRRHVTDALHKSYPSVVCSNYSALIRLEESKLNKTRVVAQGAYGQVWYGEYKGAPVAVKCMLPGKHEKTDVQSLWSTPATLEMVVEWMDRGDLKHVLDQSKPSIASVQPRKDETTFFPWSDKVQCMLAIAEGLVYLHSMDVIHRDLKSRNVLLDSQTAPEILKENYYTVAADVYSFGMVITELDTHAIPYANKINGKGSHDKRWDA</sequence>
<feature type="domain" description="Protein kinase" evidence="2">
    <location>
        <begin position="187"/>
        <end position="361"/>
    </location>
</feature>
<keyword evidence="4" id="KW-1185">Reference proteome</keyword>
<dbReference type="EMBL" id="MZMZ02001483">
    <property type="protein sequence ID" value="RQM29229.1"/>
    <property type="molecule type" value="Genomic_DNA"/>
</dbReference>
<dbReference type="InterPro" id="IPR051681">
    <property type="entry name" value="Ser/Thr_Kinases-Pseudokinases"/>
</dbReference>
<dbReference type="SMART" id="SM00220">
    <property type="entry name" value="S_TKc"/>
    <property type="match status" value="1"/>
</dbReference>
<organism evidence="3 4">
    <name type="scientific">Aphanomyces astaci</name>
    <name type="common">Crayfish plague agent</name>
    <dbReference type="NCBI Taxonomy" id="112090"/>
    <lineage>
        <taxon>Eukaryota</taxon>
        <taxon>Sar</taxon>
        <taxon>Stramenopiles</taxon>
        <taxon>Oomycota</taxon>
        <taxon>Saprolegniomycetes</taxon>
        <taxon>Saprolegniales</taxon>
        <taxon>Verrucalvaceae</taxon>
        <taxon>Aphanomyces</taxon>
    </lineage>
</organism>
<gene>
    <name evidence="3" type="ORF">B5M09_002495</name>
</gene>
<dbReference type="Pfam" id="PF07714">
    <property type="entry name" value="PK_Tyr_Ser-Thr"/>
    <property type="match status" value="1"/>
</dbReference>
<dbReference type="InterPro" id="IPR001245">
    <property type="entry name" value="Ser-Thr/Tyr_kinase_cat_dom"/>
</dbReference>
<dbReference type="PANTHER" id="PTHR44329:SF214">
    <property type="entry name" value="PROTEIN KINASE DOMAIN-CONTAINING PROTEIN"/>
    <property type="match status" value="1"/>
</dbReference>
<dbReference type="Gene3D" id="1.10.510.10">
    <property type="entry name" value="Transferase(Phosphotransferase) domain 1"/>
    <property type="match status" value="2"/>
</dbReference>
<dbReference type="PROSITE" id="PS50011">
    <property type="entry name" value="PROTEIN_KINASE_DOM"/>
    <property type="match status" value="1"/>
</dbReference>
<feature type="transmembrane region" description="Helical" evidence="1">
    <location>
        <begin position="132"/>
        <end position="154"/>
    </location>
</feature>
<protein>
    <recommendedName>
        <fullName evidence="2">Protein kinase domain-containing protein</fullName>
    </recommendedName>
</protein>
<dbReference type="SUPFAM" id="SSF56112">
    <property type="entry name" value="Protein kinase-like (PK-like)"/>
    <property type="match status" value="1"/>
</dbReference>
<dbReference type="GO" id="GO:0004674">
    <property type="term" value="F:protein serine/threonine kinase activity"/>
    <property type="evidence" value="ECO:0007669"/>
    <property type="project" value="TreeGrafter"/>
</dbReference>
<evidence type="ECO:0000313" key="3">
    <source>
        <dbReference type="EMBL" id="RQM29229.1"/>
    </source>
</evidence>